<reference evidence="1" key="1">
    <citation type="journal article" date="2020" name="Nature">
        <title>Giant virus diversity and host interactions through global metagenomics.</title>
        <authorList>
            <person name="Schulz F."/>
            <person name="Roux S."/>
            <person name="Paez-Espino D."/>
            <person name="Jungbluth S."/>
            <person name="Walsh D.A."/>
            <person name="Denef V.J."/>
            <person name="McMahon K.D."/>
            <person name="Konstantinidis K.T."/>
            <person name="Eloe-Fadrosh E.A."/>
            <person name="Kyrpides N.C."/>
            <person name="Woyke T."/>
        </authorList>
    </citation>
    <scope>NUCLEOTIDE SEQUENCE</scope>
    <source>
        <strain evidence="1">GVMAG-M-3300023179-132</strain>
    </source>
</reference>
<dbReference type="AlphaFoldDB" id="A0A6C0E4X1"/>
<protein>
    <recommendedName>
        <fullName evidence="2">Glycosyl transferase family 1 domain-containing protein</fullName>
    </recommendedName>
</protein>
<sequence>MKLLLINDWLHRKNIGALQKYPNVEITRCNSLEQVNNLLYYDVVYSPCNPIDIKKYPNTKFIFGPHFSVFPDNKMLHIKGGNSVYNQLSSWAVESWTRDKITDGLTLVELPFGVDTQVFNCIKPIKERNNVILYYKDRHPLELEFIKQYLLSAGVLFRIFSYNQSYNETDYINYLQNTKYCIWLGRHESQGFALEEALSCDVPLLVWNVKSMNQEYGQNYDDIPATTIPYWDERCGEFFYKDHEFEKTFNLFLSKLETYKPREFITDNLSIDKCEKRLIDLVTNKFIL</sequence>
<accession>A0A6C0E4X1</accession>
<evidence type="ECO:0008006" key="2">
    <source>
        <dbReference type="Google" id="ProtNLM"/>
    </source>
</evidence>
<proteinExistence type="predicted"/>
<organism evidence="1">
    <name type="scientific">viral metagenome</name>
    <dbReference type="NCBI Taxonomy" id="1070528"/>
    <lineage>
        <taxon>unclassified sequences</taxon>
        <taxon>metagenomes</taxon>
        <taxon>organismal metagenomes</taxon>
    </lineage>
</organism>
<dbReference type="EMBL" id="MN739735">
    <property type="protein sequence ID" value="QHT23772.1"/>
    <property type="molecule type" value="Genomic_DNA"/>
</dbReference>
<name>A0A6C0E4X1_9ZZZZ</name>
<evidence type="ECO:0000313" key="1">
    <source>
        <dbReference type="EMBL" id="QHT23772.1"/>
    </source>
</evidence>